<feature type="transmembrane region" description="Helical" evidence="2">
    <location>
        <begin position="6"/>
        <end position="24"/>
    </location>
</feature>
<organism evidence="3 4">
    <name type="scientific">Bacillus rhizoplanae</name>
    <dbReference type="NCBI Taxonomy" id="2880966"/>
    <lineage>
        <taxon>Bacteria</taxon>
        <taxon>Bacillati</taxon>
        <taxon>Bacillota</taxon>
        <taxon>Bacilli</taxon>
        <taxon>Bacillales</taxon>
        <taxon>Bacillaceae</taxon>
        <taxon>Bacillus</taxon>
    </lineage>
</organism>
<name>A0ABN8A1G2_9BACI</name>
<keyword evidence="4" id="KW-1185">Reference proteome</keyword>
<dbReference type="RefSeq" id="WP_230575475.1">
    <property type="nucleotide sequence ID" value="NZ_CAKJTI010000012.1"/>
</dbReference>
<feature type="region of interest" description="Disordered" evidence="1">
    <location>
        <begin position="53"/>
        <end position="73"/>
    </location>
</feature>
<proteinExistence type="predicted"/>
<evidence type="ECO:0000313" key="3">
    <source>
        <dbReference type="EMBL" id="CAG9613399.1"/>
    </source>
</evidence>
<gene>
    <name evidence="3" type="ORF">BACCIP111899_02614</name>
</gene>
<accession>A0ABN8A1G2</accession>
<dbReference type="Proteomes" id="UP000789423">
    <property type="component" value="Unassembled WGS sequence"/>
</dbReference>
<protein>
    <recommendedName>
        <fullName evidence="5">YHYH domain-containing protein</fullName>
    </recommendedName>
</protein>
<reference evidence="3 4" key="1">
    <citation type="submission" date="2021-10" db="EMBL/GenBank/DDBJ databases">
        <authorList>
            <person name="Criscuolo A."/>
        </authorList>
    </citation>
    <scope>NUCLEOTIDE SEQUENCE [LARGE SCALE GENOMIC DNA]</scope>
    <source>
        <strain evidence="4">CIP 111899</strain>
    </source>
</reference>
<keyword evidence="2" id="KW-0812">Transmembrane</keyword>
<comment type="caution">
    <text evidence="3">The sequence shown here is derived from an EMBL/GenBank/DDBJ whole genome shotgun (WGS) entry which is preliminary data.</text>
</comment>
<evidence type="ECO:0000313" key="4">
    <source>
        <dbReference type="Proteomes" id="UP000789423"/>
    </source>
</evidence>
<keyword evidence="2" id="KW-0472">Membrane</keyword>
<evidence type="ECO:0008006" key="5">
    <source>
        <dbReference type="Google" id="ProtNLM"/>
    </source>
</evidence>
<evidence type="ECO:0000256" key="1">
    <source>
        <dbReference type="SAM" id="MobiDB-lite"/>
    </source>
</evidence>
<keyword evidence="2" id="KW-1133">Transmembrane helix</keyword>
<sequence>MLKNIVYIFFFYFFLIPQITLAHLGRTDSSRGHYCWTNCENWDLKNGQYHIHNGGNDNASDNNEPEYDPQAEYDSGYQKGYETAYKYASNCQEYEWEWNGTQDYGNGFEDGIDQGHSGGSK</sequence>
<dbReference type="EMBL" id="CAKJTI010000012">
    <property type="protein sequence ID" value="CAG9613399.1"/>
    <property type="molecule type" value="Genomic_DNA"/>
</dbReference>
<evidence type="ECO:0000256" key="2">
    <source>
        <dbReference type="SAM" id="Phobius"/>
    </source>
</evidence>